<evidence type="ECO:0000256" key="1">
    <source>
        <dbReference type="SAM" id="Phobius"/>
    </source>
</evidence>
<protein>
    <submittedName>
        <fullName evidence="2">Uncharacterized protein</fullName>
    </submittedName>
</protein>
<dbReference type="PANTHER" id="PTHR38694:SF2">
    <property type="match status" value="1"/>
</dbReference>
<dbReference type="Pfam" id="PF11696">
    <property type="entry name" value="DUF3292"/>
    <property type="match status" value="3"/>
</dbReference>
<proteinExistence type="predicted"/>
<sequence>MSRDQEIPGDSEVVAETNDRICATRGQRPCLENQQGEGCLRGQMEASIQEIEQPLEAELSNENLWMLIRRFNKIAVEGPPSAELDLNRVEEEEIPPQKLWAATEPPWLLRSWRDPRRTAAFCVVYSVAWFCDLLVPLITSVLDALILSPSIRSRLFYLSYPAHDAGSNSDASGGETTMYDSFTNAPETHKGESAEQEAMNLVDDIASVALESTSGEYGFTVKFDYPAALPELDPGGAAAITPDALLEAASATVRTLRILGAITDIHERFSSLLSPTSPFPAIAPLVGVQVSIGLMFLIISHHLIVKDGSFIVSLAVFGYPCLPTHCCILEPSSHNEPLWPLCRKTPKSTSLAANDKQPVSPAPPKTLFKEEIKVARKRWAKIFRYIGHTIAAVIKGHVTIDRAMRIAGSTNWALEPFGPLKFEAKFERKRSTVVIDSSQEQPMLYFTTSQSAKLDDLQLESQNKSIVPFQIPVTTIKELRKIEGLGWKGKLIVELMAGTKDSVNGLVISSAVQEQSYHLTGMHTYPWTHSLTRTR</sequence>
<accession>A0A5N7CAH2</accession>
<dbReference type="AlphaFoldDB" id="A0A5N7CAH2"/>
<dbReference type="PANTHER" id="PTHR38694">
    <property type="entry name" value="CONSERVED EXPRESSED PROTEIN"/>
    <property type="match status" value="1"/>
</dbReference>
<gene>
    <name evidence="2" type="ORF">BDV23DRAFT_193345</name>
</gene>
<evidence type="ECO:0000313" key="2">
    <source>
        <dbReference type="EMBL" id="KAE8391115.1"/>
    </source>
</evidence>
<feature type="transmembrane region" description="Helical" evidence="1">
    <location>
        <begin position="119"/>
        <end position="147"/>
    </location>
</feature>
<keyword evidence="1" id="KW-1133">Transmembrane helix</keyword>
<dbReference type="Proteomes" id="UP000326877">
    <property type="component" value="Unassembled WGS sequence"/>
</dbReference>
<name>A0A5N7CAH2_PETAA</name>
<dbReference type="OrthoDB" id="1708389at2759"/>
<reference evidence="2" key="1">
    <citation type="submission" date="2019-04" db="EMBL/GenBank/DDBJ databases">
        <title>Friends and foes A comparative genomics studyof 23 Aspergillus species from section Flavi.</title>
        <authorList>
            <consortium name="DOE Joint Genome Institute"/>
            <person name="Kjaerbolling I."/>
            <person name="Vesth T."/>
            <person name="Frisvad J.C."/>
            <person name="Nybo J.L."/>
            <person name="Theobald S."/>
            <person name="Kildgaard S."/>
            <person name="Isbrandt T."/>
            <person name="Kuo A."/>
            <person name="Sato A."/>
            <person name="Lyhne E.K."/>
            <person name="Kogle M.E."/>
            <person name="Wiebenga A."/>
            <person name="Kun R.S."/>
            <person name="Lubbers R.J."/>
            <person name="Makela M.R."/>
            <person name="Barry K."/>
            <person name="Chovatia M."/>
            <person name="Clum A."/>
            <person name="Daum C."/>
            <person name="Haridas S."/>
            <person name="He G."/>
            <person name="LaButti K."/>
            <person name="Lipzen A."/>
            <person name="Mondo S."/>
            <person name="Riley R."/>
            <person name="Salamov A."/>
            <person name="Simmons B.A."/>
            <person name="Magnuson J.K."/>
            <person name="Henrissat B."/>
            <person name="Mortensen U.H."/>
            <person name="Larsen T.O."/>
            <person name="Devries R.P."/>
            <person name="Grigoriev I.V."/>
            <person name="Machida M."/>
            <person name="Baker S.E."/>
            <person name="Andersen M.R."/>
        </authorList>
    </citation>
    <scope>NUCLEOTIDE SEQUENCE [LARGE SCALE GENOMIC DNA]</scope>
    <source>
        <strain evidence="2">IBT 14317</strain>
    </source>
</reference>
<keyword evidence="1" id="KW-0472">Membrane</keyword>
<dbReference type="EMBL" id="ML735248">
    <property type="protein sequence ID" value="KAE8391115.1"/>
    <property type="molecule type" value="Genomic_DNA"/>
</dbReference>
<keyword evidence="1" id="KW-0812">Transmembrane</keyword>
<dbReference type="InterPro" id="IPR021709">
    <property type="entry name" value="DUF3292"/>
</dbReference>
<organism evidence="2">
    <name type="scientific">Petromyces alliaceus</name>
    <name type="common">Aspergillus alliaceus</name>
    <dbReference type="NCBI Taxonomy" id="209559"/>
    <lineage>
        <taxon>Eukaryota</taxon>
        <taxon>Fungi</taxon>
        <taxon>Dikarya</taxon>
        <taxon>Ascomycota</taxon>
        <taxon>Pezizomycotina</taxon>
        <taxon>Eurotiomycetes</taxon>
        <taxon>Eurotiomycetidae</taxon>
        <taxon>Eurotiales</taxon>
        <taxon>Aspergillaceae</taxon>
        <taxon>Aspergillus</taxon>
        <taxon>Aspergillus subgen. Circumdati</taxon>
    </lineage>
</organism>